<evidence type="ECO:0000313" key="3">
    <source>
        <dbReference type="Proteomes" id="UP001356095"/>
    </source>
</evidence>
<gene>
    <name evidence="2" type="ORF">Q8791_03555</name>
</gene>
<organism evidence="2 3">
    <name type="scientific">Nocardiopsis codii</name>
    <dbReference type="NCBI Taxonomy" id="3065942"/>
    <lineage>
        <taxon>Bacteria</taxon>
        <taxon>Bacillati</taxon>
        <taxon>Actinomycetota</taxon>
        <taxon>Actinomycetes</taxon>
        <taxon>Streptosporangiales</taxon>
        <taxon>Nocardiopsidaceae</taxon>
        <taxon>Nocardiopsis</taxon>
    </lineage>
</organism>
<dbReference type="PANTHER" id="PTHR43283:SF3">
    <property type="entry name" value="BETA-LACTAMASE FAMILY PROTEIN (AFU_ORTHOLOGUE AFUA_5G07500)"/>
    <property type="match status" value="1"/>
</dbReference>
<dbReference type="Proteomes" id="UP001356095">
    <property type="component" value="Unassembled WGS sequence"/>
</dbReference>
<accession>A0ABU7K2B1</accession>
<evidence type="ECO:0000313" key="2">
    <source>
        <dbReference type="EMBL" id="MEE2036295.1"/>
    </source>
</evidence>
<feature type="domain" description="Beta-lactamase-related" evidence="1">
    <location>
        <begin position="14"/>
        <end position="383"/>
    </location>
</feature>
<dbReference type="Gene3D" id="3.40.710.10">
    <property type="entry name" value="DD-peptidase/beta-lactamase superfamily"/>
    <property type="match status" value="1"/>
</dbReference>
<reference evidence="2 3" key="1">
    <citation type="submission" date="2023-08" db="EMBL/GenBank/DDBJ databases">
        <authorList>
            <person name="Girao M."/>
            <person name="Carvalho M.F."/>
        </authorList>
    </citation>
    <scope>NUCLEOTIDE SEQUENCE [LARGE SCALE GENOMIC DNA]</scope>
    <source>
        <strain evidence="2 3">CT-R113</strain>
    </source>
</reference>
<dbReference type="EC" id="3.1.1.103" evidence="2"/>
<dbReference type="EMBL" id="JAUZMY010000002">
    <property type="protein sequence ID" value="MEE2036295.1"/>
    <property type="molecule type" value="Genomic_DNA"/>
</dbReference>
<comment type="caution">
    <text evidence="2">The sequence shown here is derived from an EMBL/GenBank/DDBJ whole genome shotgun (WGS) entry which is preliminary data.</text>
</comment>
<sequence>MTGSFKAKADDVLRRTVSSMPGVPGVIAGVTDEHQTLYLSAEGVRRVDGAEPVTPDSPVALLSTTKAITATAALRLVEQGRLDLDAPAGRYAPDLERLRVLAGFDRTGEPMLRPPASRITTRQLLTHSSGLGYEYFNADYARLVGEERQPPIATSTRAALDTPLLFDPGARWEYGTGIDWVGRVVEGVTGQSLGEVLAREVLSPLGITTMTFVPGPEQRRALVGTHLRTREGDLVPLDVEPPTSPEIESGGHGLYGTVGDYLRFIRMWLNDGVGDHGRVLEAGTVRDAVRRHLPDHVEVTPFRSAIPTATNDGEFYPGVRKSWSLAFMINQEATPTGRPAGAQGWAGLANLYYWIDRENGIGGFWATQVLPFIDPASYGGYLEFERAAYDELVRTPDPR</sequence>
<evidence type="ECO:0000259" key="1">
    <source>
        <dbReference type="Pfam" id="PF00144"/>
    </source>
</evidence>
<dbReference type="Pfam" id="PF00144">
    <property type="entry name" value="Beta-lactamase"/>
    <property type="match status" value="1"/>
</dbReference>
<keyword evidence="2" id="KW-0378">Hydrolase</keyword>
<proteinExistence type="predicted"/>
<name>A0ABU7K2B1_9ACTN</name>
<dbReference type="RefSeq" id="WP_330090082.1">
    <property type="nucleotide sequence ID" value="NZ_JAUZMY010000002.1"/>
</dbReference>
<dbReference type="GO" id="GO:0016787">
    <property type="term" value="F:hydrolase activity"/>
    <property type="evidence" value="ECO:0007669"/>
    <property type="project" value="UniProtKB-KW"/>
</dbReference>
<dbReference type="InterPro" id="IPR050789">
    <property type="entry name" value="Diverse_Enzym_Activities"/>
</dbReference>
<dbReference type="SUPFAM" id="SSF56601">
    <property type="entry name" value="beta-lactamase/transpeptidase-like"/>
    <property type="match status" value="1"/>
</dbReference>
<keyword evidence="3" id="KW-1185">Reference proteome</keyword>
<protein>
    <submittedName>
        <fullName evidence="2">Serine hydrolase domain-containing protein</fullName>
        <ecNumber evidence="2">3.1.1.103</ecNumber>
    </submittedName>
</protein>
<dbReference type="InterPro" id="IPR001466">
    <property type="entry name" value="Beta-lactam-related"/>
</dbReference>
<dbReference type="PANTHER" id="PTHR43283">
    <property type="entry name" value="BETA-LACTAMASE-RELATED"/>
    <property type="match status" value="1"/>
</dbReference>
<dbReference type="InterPro" id="IPR012338">
    <property type="entry name" value="Beta-lactam/transpept-like"/>
</dbReference>